<evidence type="ECO:0000313" key="5">
    <source>
        <dbReference type="Proteomes" id="UP000254664"/>
    </source>
</evidence>
<keyword evidence="2" id="KW-0813">Transport</keyword>
<dbReference type="OrthoDB" id="46791at2"/>
<dbReference type="Gene3D" id="3.40.50.10580">
    <property type="entry name" value="ATPase, V1 complex, subunit F"/>
    <property type="match status" value="1"/>
</dbReference>
<evidence type="ECO:0000256" key="3">
    <source>
        <dbReference type="ARBA" id="ARBA00023065"/>
    </source>
</evidence>
<proteinExistence type="inferred from homology"/>
<evidence type="ECO:0000256" key="2">
    <source>
        <dbReference type="ARBA" id="ARBA00022448"/>
    </source>
</evidence>
<dbReference type="SUPFAM" id="SSF159468">
    <property type="entry name" value="AtpF-like"/>
    <property type="match status" value="1"/>
</dbReference>
<sequence length="102" mass="11235">MKSFLISDNVDTVVGMKMAGIDGIVLNSKEEILEKIKELKGHKEIGIIIITEKIGLLIRDEVDKIKVSKEGPLLAEIPDRHGSIKGNDAIVKYIKESIGLKI</sequence>
<accession>A0A381J764</accession>
<dbReference type="GO" id="GO:0046961">
    <property type="term" value="F:proton-transporting ATPase activity, rotational mechanism"/>
    <property type="evidence" value="ECO:0007669"/>
    <property type="project" value="InterPro"/>
</dbReference>
<name>A0A381J764_9CLOT</name>
<reference evidence="4 5" key="1">
    <citation type="submission" date="2018-06" db="EMBL/GenBank/DDBJ databases">
        <authorList>
            <consortium name="Pathogen Informatics"/>
            <person name="Doyle S."/>
        </authorList>
    </citation>
    <scope>NUCLEOTIDE SEQUENCE [LARGE SCALE GENOMIC DNA]</scope>
    <source>
        <strain evidence="4 5">NCTC9836</strain>
    </source>
</reference>
<protein>
    <submittedName>
        <fullName evidence="4">Vacuolar H+transporting two-sector ATPase F subunit</fullName>
    </submittedName>
</protein>
<evidence type="ECO:0000313" key="4">
    <source>
        <dbReference type="EMBL" id="SUY47080.1"/>
    </source>
</evidence>
<dbReference type="RefSeq" id="WP_115641079.1">
    <property type="nucleotide sequence ID" value="NZ_UFWZ01000001.1"/>
</dbReference>
<dbReference type="Proteomes" id="UP000254664">
    <property type="component" value="Unassembled WGS sequence"/>
</dbReference>
<organism evidence="4 5">
    <name type="scientific">Clostridium putrefaciens</name>
    <dbReference type="NCBI Taxonomy" id="99675"/>
    <lineage>
        <taxon>Bacteria</taxon>
        <taxon>Bacillati</taxon>
        <taxon>Bacillota</taxon>
        <taxon>Clostridia</taxon>
        <taxon>Eubacteriales</taxon>
        <taxon>Clostridiaceae</taxon>
        <taxon>Clostridium</taxon>
    </lineage>
</organism>
<dbReference type="InterPro" id="IPR036906">
    <property type="entry name" value="ATPase_V1_fsu_sf"/>
</dbReference>
<keyword evidence="3" id="KW-0406">Ion transport</keyword>
<comment type="similarity">
    <text evidence="1">Belongs to the V-ATPase F subunit family.</text>
</comment>
<evidence type="ECO:0000256" key="1">
    <source>
        <dbReference type="ARBA" id="ARBA00010148"/>
    </source>
</evidence>
<keyword evidence="5" id="KW-1185">Reference proteome</keyword>
<dbReference type="EMBL" id="UFWZ01000001">
    <property type="protein sequence ID" value="SUY47080.1"/>
    <property type="molecule type" value="Genomic_DNA"/>
</dbReference>
<dbReference type="InterPro" id="IPR008218">
    <property type="entry name" value="ATPase_V1-cplx_f_g_su"/>
</dbReference>
<dbReference type="AlphaFoldDB" id="A0A381J764"/>
<dbReference type="Pfam" id="PF01990">
    <property type="entry name" value="ATP-synt_F"/>
    <property type="match status" value="1"/>
</dbReference>
<gene>
    <name evidence="4" type="ORF">NCTC9836_01407</name>
</gene>